<dbReference type="STRING" id="1004.SAMN05661012_04465"/>
<dbReference type="CDD" id="cd17535">
    <property type="entry name" value="REC_NarL-like"/>
    <property type="match status" value="1"/>
</dbReference>
<accession>A0A1K1RY68</accession>
<evidence type="ECO:0000259" key="2">
    <source>
        <dbReference type="PROSITE" id="PS50110"/>
    </source>
</evidence>
<evidence type="ECO:0000313" key="6">
    <source>
        <dbReference type="Proteomes" id="UP001326715"/>
    </source>
</evidence>
<dbReference type="Proteomes" id="UP000183788">
    <property type="component" value="Unassembled WGS sequence"/>
</dbReference>
<keyword evidence="6" id="KW-1185">Reference proteome</keyword>
<reference evidence="3 5" key="1">
    <citation type="submission" date="2016-11" db="EMBL/GenBank/DDBJ databases">
        <authorList>
            <person name="Jaros S."/>
            <person name="Januszkiewicz K."/>
            <person name="Wedrychowicz H."/>
        </authorList>
    </citation>
    <scope>NUCLEOTIDE SEQUENCE [LARGE SCALE GENOMIC DNA]</scope>
    <source>
        <strain evidence="3 5">DSM 784</strain>
    </source>
</reference>
<evidence type="ECO:0000313" key="3">
    <source>
        <dbReference type="EMBL" id="SFW77088.1"/>
    </source>
</evidence>
<dbReference type="PANTHER" id="PTHR45566:SF2">
    <property type="entry name" value="NARL SUBFAMILY"/>
    <property type="match status" value="1"/>
</dbReference>
<feature type="modified residue" description="4-aspartylphosphate" evidence="1">
    <location>
        <position position="54"/>
    </location>
</feature>
<keyword evidence="1" id="KW-0597">Phosphoprotein</keyword>
<dbReference type="SUPFAM" id="SSF52172">
    <property type="entry name" value="CheY-like"/>
    <property type="match status" value="1"/>
</dbReference>
<evidence type="ECO:0000313" key="4">
    <source>
        <dbReference type="EMBL" id="WQG90265.1"/>
    </source>
</evidence>
<dbReference type="OrthoDB" id="1013073at2"/>
<dbReference type="InterPro" id="IPR001789">
    <property type="entry name" value="Sig_transdc_resp-reg_receiver"/>
</dbReference>
<sequence length="143" mass="16492">MKTILIALDPSIFSYGLKQIIATMPQPTDIETADSCEAALTLLNTRRFDLLITDLHNELQQFVKQKWPEIKVMIYTAADEKTFAIDYLLAGADGFLSRSARKEEMEYAVRTVLNGEKYMSATVRQEMLDQLWQKRRAGHKRVY</sequence>
<dbReference type="PANTHER" id="PTHR45566">
    <property type="entry name" value="HTH-TYPE TRANSCRIPTIONAL REGULATOR YHJB-RELATED"/>
    <property type="match status" value="1"/>
</dbReference>
<dbReference type="Proteomes" id="UP001326715">
    <property type="component" value="Chromosome"/>
</dbReference>
<dbReference type="InterPro" id="IPR051015">
    <property type="entry name" value="EvgA-like"/>
</dbReference>
<dbReference type="AlphaFoldDB" id="A0A1K1RY68"/>
<dbReference type="Pfam" id="PF00072">
    <property type="entry name" value="Response_reg"/>
    <property type="match status" value="1"/>
</dbReference>
<dbReference type="EMBL" id="CP140154">
    <property type="protein sequence ID" value="WQG90265.1"/>
    <property type="molecule type" value="Genomic_DNA"/>
</dbReference>
<dbReference type="Gene3D" id="3.40.50.2300">
    <property type="match status" value="1"/>
</dbReference>
<protein>
    <submittedName>
        <fullName evidence="3">Response regulator receiver domain-containing protein</fullName>
    </submittedName>
    <submittedName>
        <fullName evidence="4">Response regulator transcription factor</fullName>
    </submittedName>
</protein>
<dbReference type="InterPro" id="IPR011006">
    <property type="entry name" value="CheY-like_superfamily"/>
</dbReference>
<gene>
    <name evidence="3" type="ORF">SAMN05661012_04465</name>
    <name evidence="4" type="ORF">SR876_02065</name>
</gene>
<evidence type="ECO:0000256" key="1">
    <source>
        <dbReference type="PROSITE-ProRule" id="PRU00169"/>
    </source>
</evidence>
<proteinExistence type="predicted"/>
<dbReference type="InterPro" id="IPR058245">
    <property type="entry name" value="NreC/VraR/RcsB-like_REC"/>
</dbReference>
<feature type="domain" description="Response regulatory" evidence="2">
    <location>
        <begin position="3"/>
        <end position="113"/>
    </location>
</feature>
<name>A0A1K1RY68_9BACT</name>
<reference evidence="4 6" key="2">
    <citation type="submission" date="2023-11" db="EMBL/GenBank/DDBJ databases">
        <title>MicrobeMod: A computational toolkit for identifying prokaryotic methylation and restriction-modification with nanopore sequencing.</title>
        <authorList>
            <person name="Crits-Christoph A."/>
            <person name="Kang S.C."/>
            <person name="Lee H."/>
            <person name="Ostrov N."/>
        </authorList>
    </citation>
    <scope>NUCLEOTIDE SEQUENCE [LARGE SCALE GENOMIC DNA]</scope>
    <source>
        <strain evidence="4 6">ATCC 23090</strain>
    </source>
</reference>
<organism evidence="3 5">
    <name type="scientific">Chitinophaga sancti</name>
    <dbReference type="NCBI Taxonomy" id="1004"/>
    <lineage>
        <taxon>Bacteria</taxon>
        <taxon>Pseudomonadati</taxon>
        <taxon>Bacteroidota</taxon>
        <taxon>Chitinophagia</taxon>
        <taxon>Chitinophagales</taxon>
        <taxon>Chitinophagaceae</taxon>
        <taxon>Chitinophaga</taxon>
    </lineage>
</organism>
<dbReference type="RefSeq" id="WP_072363442.1">
    <property type="nucleotide sequence ID" value="NZ_CP139972.1"/>
</dbReference>
<dbReference type="PROSITE" id="PS50110">
    <property type="entry name" value="RESPONSE_REGULATORY"/>
    <property type="match status" value="1"/>
</dbReference>
<dbReference type="EMBL" id="FPIZ01000015">
    <property type="protein sequence ID" value="SFW77088.1"/>
    <property type="molecule type" value="Genomic_DNA"/>
</dbReference>
<dbReference type="GO" id="GO:0000160">
    <property type="term" value="P:phosphorelay signal transduction system"/>
    <property type="evidence" value="ECO:0007669"/>
    <property type="project" value="InterPro"/>
</dbReference>
<evidence type="ECO:0000313" key="5">
    <source>
        <dbReference type="Proteomes" id="UP000183788"/>
    </source>
</evidence>